<dbReference type="OrthoDB" id="9804785at2"/>
<evidence type="ECO:0000259" key="4">
    <source>
        <dbReference type="PROSITE" id="PS00662"/>
    </source>
</evidence>
<evidence type="ECO:0000313" key="5">
    <source>
        <dbReference type="EMBL" id="KLV05841.1"/>
    </source>
</evidence>
<dbReference type="InterPro" id="IPR007831">
    <property type="entry name" value="T2SS_GspE_N"/>
</dbReference>
<dbReference type="Proteomes" id="UP000036097">
    <property type="component" value="Unassembled WGS sequence"/>
</dbReference>
<organism evidence="5 6">
    <name type="scientific">Photobacterium aquae</name>
    <dbReference type="NCBI Taxonomy" id="1195763"/>
    <lineage>
        <taxon>Bacteria</taxon>
        <taxon>Pseudomonadati</taxon>
        <taxon>Pseudomonadota</taxon>
        <taxon>Gammaproteobacteria</taxon>
        <taxon>Vibrionales</taxon>
        <taxon>Vibrionaceae</taxon>
        <taxon>Photobacterium</taxon>
    </lineage>
</organism>
<evidence type="ECO:0000256" key="3">
    <source>
        <dbReference type="ARBA" id="ARBA00022840"/>
    </source>
</evidence>
<evidence type="ECO:0000256" key="2">
    <source>
        <dbReference type="ARBA" id="ARBA00022741"/>
    </source>
</evidence>
<dbReference type="AlphaFoldDB" id="A0A0J1H246"/>
<dbReference type="PANTHER" id="PTHR30258:SF2">
    <property type="entry name" value="COMG OPERON PROTEIN 1"/>
    <property type="match status" value="1"/>
</dbReference>
<dbReference type="PANTHER" id="PTHR30258">
    <property type="entry name" value="TYPE II SECRETION SYSTEM PROTEIN GSPE-RELATED"/>
    <property type="match status" value="1"/>
</dbReference>
<gene>
    <name evidence="5" type="ORF">ABT56_09895</name>
</gene>
<dbReference type="SUPFAM" id="SSF160246">
    <property type="entry name" value="EspE N-terminal domain-like"/>
    <property type="match status" value="1"/>
</dbReference>
<reference evidence="5 6" key="1">
    <citation type="submission" date="2015-05" db="EMBL/GenBank/DDBJ databases">
        <title>Photobacterium galathea sp. nov.</title>
        <authorList>
            <person name="Machado H."/>
            <person name="Gram L."/>
        </authorList>
    </citation>
    <scope>NUCLEOTIDE SEQUENCE [LARGE SCALE GENOMIC DNA]</scope>
    <source>
        <strain evidence="5 6">CGMCC 1.12159</strain>
    </source>
</reference>
<name>A0A0J1H246_9GAMM</name>
<dbReference type="PROSITE" id="PS00662">
    <property type="entry name" value="T2SP_E"/>
    <property type="match status" value="1"/>
</dbReference>
<dbReference type="Pfam" id="PF00437">
    <property type="entry name" value="T2SSE"/>
    <property type="match status" value="1"/>
</dbReference>
<keyword evidence="6" id="KW-1185">Reference proteome</keyword>
<dbReference type="SUPFAM" id="SSF52540">
    <property type="entry name" value="P-loop containing nucleoside triphosphate hydrolases"/>
    <property type="match status" value="1"/>
</dbReference>
<proteinExistence type="inferred from homology"/>
<dbReference type="InterPro" id="IPR037257">
    <property type="entry name" value="T2SS_E_N_sf"/>
</dbReference>
<dbReference type="InterPro" id="IPR001482">
    <property type="entry name" value="T2SS/T4SS_dom"/>
</dbReference>
<comment type="caution">
    <text evidence="5">The sequence shown here is derived from an EMBL/GenBank/DDBJ whole genome shotgun (WGS) entry which is preliminary data.</text>
</comment>
<accession>A0A0J1H246</accession>
<dbReference type="GO" id="GO:0005886">
    <property type="term" value="C:plasma membrane"/>
    <property type="evidence" value="ECO:0007669"/>
    <property type="project" value="TreeGrafter"/>
</dbReference>
<sequence>MTKKIGQILVDNRVITTEQLDEALAAQQKDSRLVGEILIALGYCSEEQLLDGLSLQLSVPRLSGFLELQNIPTIEDLVFEDFGLNPSWWEQHQAFPLEAATDVIWIGLNDVFDSFVIEALEKATGKQVIPVFCSTFELRKLFSNVEKQPTGSVSADVLDDSSAPVVKFVNDIIQRAITAKASDLHFEIFKGVFRVRFRIDGVMQVVDQPGLAMHAAVISRLKLMASLDISEKRLPQDGRIRVRLAGKVVDIRMATTPTVHGENVVLRLLTNENSQASTQLTMFPDHMVDLQEVIRQKNGIFLITGPTGSGKTTSLYTILNQLNNEDTKIITVEDPVEYQMAGLTQIQVHSEIGLTFAKVLRSCLRQDPDVMLVGEMRDTETAQIAIQAALTGHLVLSTLHTNDAPSSFVRLKDMGIPDYLIKSSIVGVMAQRLLRKLCPHCKSPHHQGHEKAQQLGLPAIMEAYPGLVEQPAFFQPQGCPQCNETGYVGRFAVFELLNITTDADKLGEMTTKELEALVASKQMRTLKQDGLLRAAQGLTSLDEVLRVLG</sequence>
<dbReference type="Gene3D" id="3.30.300.160">
    <property type="entry name" value="Type II secretion system, protein E, N-terminal domain"/>
    <property type="match status" value="1"/>
</dbReference>
<dbReference type="Pfam" id="PF05157">
    <property type="entry name" value="MshEN"/>
    <property type="match status" value="1"/>
</dbReference>
<feature type="domain" description="Bacterial type II secretion system protein E" evidence="4">
    <location>
        <begin position="364"/>
        <end position="378"/>
    </location>
</feature>
<dbReference type="PATRIC" id="fig|1195763.3.peg.2079"/>
<dbReference type="RefSeq" id="WP_047878706.1">
    <property type="nucleotide sequence ID" value="NZ_LDOT01000012.1"/>
</dbReference>
<dbReference type="GO" id="GO:0005524">
    <property type="term" value="F:ATP binding"/>
    <property type="evidence" value="ECO:0007669"/>
    <property type="project" value="UniProtKB-KW"/>
</dbReference>
<dbReference type="STRING" id="1195763.ABT56_09895"/>
<dbReference type="Gene3D" id="3.40.50.300">
    <property type="entry name" value="P-loop containing nucleotide triphosphate hydrolases"/>
    <property type="match status" value="1"/>
</dbReference>
<dbReference type="Gene3D" id="3.30.450.90">
    <property type="match status" value="1"/>
</dbReference>
<comment type="similarity">
    <text evidence="1">Belongs to the GSP E family.</text>
</comment>
<dbReference type="InterPro" id="IPR027417">
    <property type="entry name" value="P-loop_NTPase"/>
</dbReference>
<dbReference type="InterPro" id="IPR003593">
    <property type="entry name" value="AAA+_ATPase"/>
</dbReference>
<evidence type="ECO:0000256" key="1">
    <source>
        <dbReference type="ARBA" id="ARBA00006611"/>
    </source>
</evidence>
<dbReference type="GO" id="GO:0016887">
    <property type="term" value="F:ATP hydrolysis activity"/>
    <property type="evidence" value="ECO:0007669"/>
    <property type="project" value="TreeGrafter"/>
</dbReference>
<dbReference type="FunFam" id="3.30.450.90:FF:000001">
    <property type="entry name" value="Type II secretion system ATPase GspE"/>
    <property type="match status" value="1"/>
</dbReference>
<dbReference type="CDD" id="cd01129">
    <property type="entry name" value="PulE-GspE-like"/>
    <property type="match status" value="1"/>
</dbReference>
<dbReference type="SMART" id="SM00382">
    <property type="entry name" value="AAA"/>
    <property type="match status" value="1"/>
</dbReference>
<keyword evidence="3" id="KW-0067">ATP-binding</keyword>
<keyword evidence="2" id="KW-0547">Nucleotide-binding</keyword>
<dbReference type="EMBL" id="LDOT01000012">
    <property type="protein sequence ID" value="KLV05841.1"/>
    <property type="molecule type" value="Genomic_DNA"/>
</dbReference>
<protein>
    <submittedName>
        <fullName evidence="5">S-protein secretion protein E</fullName>
    </submittedName>
</protein>
<evidence type="ECO:0000313" key="6">
    <source>
        <dbReference type="Proteomes" id="UP000036097"/>
    </source>
</evidence>